<evidence type="ECO:0000256" key="1">
    <source>
        <dbReference type="SAM" id="MobiDB-lite"/>
    </source>
</evidence>
<dbReference type="InterPro" id="IPR009003">
    <property type="entry name" value="Peptidase_S1_PA"/>
</dbReference>
<proteinExistence type="predicted"/>
<evidence type="ECO:0000313" key="2">
    <source>
        <dbReference type="EMBL" id="TDL17861.1"/>
    </source>
</evidence>
<dbReference type="AlphaFoldDB" id="A0A4Y7PS34"/>
<evidence type="ECO:0000313" key="3">
    <source>
        <dbReference type="Proteomes" id="UP000294933"/>
    </source>
</evidence>
<feature type="region of interest" description="Disordered" evidence="1">
    <location>
        <begin position="17"/>
        <end position="46"/>
    </location>
</feature>
<evidence type="ECO:0008006" key="4">
    <source>
        <dbReference type="Google" id="ProtNLM"/>
    </source>
</evidence>
<reference evidence="2 3" key="1">
    <citation type="submission" date="2018-06" db="EMBL/GenBank/DDBJ databases">
        <title>A transcriptomic atlas of mushroom development highlights an independent origin of complex multicellularity.</title>
        <authorList>
            <consortium name="DOE Joint Genome Institute"/>
            <person name="Krizsan K."/>
            <person name="Almasi E."/>
            <person name="Merenyi Z."/>
            <person name="Sahu N."/>
            <person name="Viragh M."/>
            <person name="Koszo T."/>
            <person name="Mondo S."/>
            <person name="Kiss B."/>
            <person name="Balint B."/>
            <person name="Kues U."/>
            <person name="Barry K."/>
            <person name="Hegedus J.C."/>
            <person name="Henrissat B."/>
            <person name="Johnson J."/>
            <person name="Lipzen A."/>
            <person name="Ohm R."/>
            <person name="Nagy I."/>
            <person name="Pangilinan J."/>
            <person name="Yan J."/>
            <person name="Xiong Y."/>
            <person name="Grigoriev I.V."/>
            <person name="Hibbett D.S."/>
            <person name="Nagy L.G."/>
        </authorList>
    </citation>
    <scope>NUCLEOTIDE SEQUENCE [LARGE SCALE GENOMIC DNA]</scope>
    <source>
        <strain evidence="2 3">SZMC22713</strain>
    </source>
</reference>
<keyword evidence="3" id="KW-1185">Reference proteome</keyword>
<sequence>MIPTEFLRSCIDVAQQDSAGSPISRTTSTVANLDSTEDSPDGIPPHSLLDSDSYFETHSDYYGFPSNPVSVYHTGDPWKRPTGPEAQRVPKEARPICEHPIADVWHELGQQVYEYLDSVNVTWSTIDPVRFADVGKDAGPLFLWVGVKPGTLSREHAVFAAVGCKKILEKFKITDVEIAFRESLFTRSAGPQLLQYVSSVDATAEVRGPLTPALGLPIAARATPHVEGFGGIYICEGGESKRVFVLTARHVVLPPSGGPNELYTRKKGQPRRDVLVLGRKAYQDVLRSIMGKIGRQSILVDHYKDELEYLRAAGDDDDDAQAEWRKKYKVLLEGAENAIETLDGFHSNVTKNWTVESERIMGHVVHSPPLSVGTGPKRFTEDWALIELHGEKIDWEAFKGNVIDLGTKILPYDFMLKMYPNAADRTSFKYPRGRLFHLLDVVEEPELRHPTMLDANGEVCFIVVKNGNSTGVTIGRATGIESFVREYDKKGVRATSMELAIYSYGHKDGAFSAPGDSGAIIADGKGGIVGIITGGAGQRGSIDVTYASPFQWVFNERIKASFPNTYLYPPSA</sequence>
<dbReference type="VEuPathDB" id="FungiDB:BD410DRAFT_534844"/>
<accession>A0A4Y7PS34</accession>
<dbReference type="EMBL" id="ML170215">
    <property type="protein sequence ID" value="TDL17861.1"/>
    <property type="molecule type" value="Genomic_DNA"/>
</dbReference>
<protein>
    <recommendedName>
        <fullName evidence="4">Peptidase S1 domain-containing protein</fullName>
    </recommendedName>
</protein>
<feature type="compositionally biased region" description="Polar residues" evidence="1">
    <location>
        <begin position="17"/>
        <end position="34"/>
    </location>
</feature>
<gene>
    <name evidence="2" type="ORF">BD410DRAFT_534844</name>
</gene>
<name>A0A4Y7PS34_9AGAM</name>
<dbReference type="OrthoDB" id="5424209at2759"/>
<dbReference type="Proteomes" id="UP000294933">
    <property type="component" value="Unassembled WGS sequence"/>
</dbReference>
<organism evidence="2 3">
    <name type="scientific">Rickenella mellea</name>
    <dbReference type="NCBI Taxonomy" id="50990"/>
    <lineage>
        <taxon>Eukaryota</taxon>
        <taxon>Fungi</taxon>
        <taxon>Dikarya</taxon>
        <taxon>Basidiomycota</taxon>
        <taxon>Agaricomycotina</taxon>
        <taxon>Agaricomycetes</taxon>
        <taxon>Hymenochaetales</taxon>
        <taxon>Rickenellaceae</taxon>
        <taxon>Rickenella</taxon>
    </lineage>
</organism>
<dbReference type="SUPFAM" id="SSF50494">
    <property type="entry name" value="Trypsin-like serine proteases"/>
    <property type="match status" value="1"/>
</dbReference>